<dbReference type="Pfam" id="PF13302">
    <property type="entry name" value="Acetyltransf_3"/>
    <property type="match status" value="1"/>
</dbReference>
<dbReference type="SUPFAM" id="SSF55729">
    <property type="entry name" value="Acyl-CoA N-acyltransferases (Nat)"/>
    <property type="match status" value="1"/>
</dbReference>
<dbReference type="PROSITE" id="PS51186">
    <property type="entry name" value="GNAT"/>
    <property type="match status" value="1"/>
</dbReference>
<feature type="domain" description="N-acetyltransferase" evidence="4">
    <location>
        <begin position="30"/>
        <end position="177"/>
    </location>
</feature>
<accession>A0A368PAK6</accession>
<organism evidence="5 6">
    <name type="scientific">Oceanihabitans sediminis</name>
    <dbReference type="NCBI Taxonomy" id="1812012"/>
    <lineage>
        <taxon>Bacteria</taxon>
        <taxon>Pseudomonadati</taxon>
        <taxon>Bacteroidota</taxon>
        <taxon>Flavobacteriia</taxon>
        <taxon>Flavobacteriales</taxon>
        <taxon>Flavobacteriaceae</taxon>
        <taxon>Oceanihabitans</taxon>
    </lineage>
</organism>
<comment type="similarity">
    <text evidence="3">Belongs to the acetyltransferase family. RimJ subfamily.</text>
</comment>
<dbReference type="PANTHER" id="PTHR43792:SF8">
    <property type="entry name" value="[RIBOSOMAL PROTEIN US5]-ALANINE N-ACETYLTRANSFERASE"/>
    <property type="match status" value="1"/>
</dbReference>
<evidence type="ECO:0000313" key="6">
    <source>
        <dbReference type="Proteomes" id="UP000252249"/>
    </source>
</evidence>
<sequence length="179" mass="21160">MILEFNQFYINKIQEKDAWEICEFVVSNQDRLKRYFPITLAENLTPTLSKLFTEKQILKFQNKEEFIFPIKEKETNVLVGLVFIRELDWDKKQGEFGYCIDETFKGKKIITQAVQLLSEYAFKQLDLKTLQILVYKDNTSSIEVAKNNGFEWVKTLKKEFTPTGESPLDLELYKLTYKA</sequence>
<dbReference type="InterPro" id="IPR016181">
    <property type="entry name" value="Acyl_CoA_acyltransferase"/>
</dbReference>
<reference evidence="5 6" key="1">
    <citation type="submission" date="2018-07" db="EMBL/GenBank/DDBJ databases">
        <title>Oceanihabitans testaceum sp. nov., isolated from marine sediment.</title>
        <authorList>
            <person name="Li C.-M."/>
        </authorList>
    </citation>
    <scope>NUCLEOTIDE SEQUENCE [LARGE SCALE GENOMIC DNA]</scope>
    <source>
        <strain evidence="5 6">S9-10</strain>
    </source>
</reference>
<evidence type="ECO:0000256" key="2">
    <source>
        <dbReference type="ARBA" id="ARBA00023315"/>
    </source>
</evidence>
<dbReference type="RefSeq" id="WP_072347984.1">
    <property type="nucleotide sequence ID" value="NZ_JAWVXR010000001.1"/>
</dbReference>
<dbReference type="Gene3D" id="3.40.630.30">
    <property type="match status" value="1"/>
</dbReference>
<proteinExistence type="inferred from homology"/>
<gene>
    <name evidence="5" type="ORF">DU428_02470</name>
</gene>
<dbReference type="PANTHER" id="PTHR43792">
    <property type="entry name" value="GNAT FAMILY, PUTATIVE (AFU_ORTHOLOGUE AFUA_3G00765)-RELATED-RELATED"/>
    <property type="match status" value="1"/>
</dbReference>
<keyword evidence="1 5" id="KW-0808">Transferase</keyword>
<dbReference type="GO" id="GO:0016747">
    <property type="term" value="F:acyltransferase activity, transferring groups other than amino-acyl groups"/>
    <property type="evidence" value="ECO:0007669"/>
    <property type="project" value="InterPro"/>
</dbReference>
<dbReference type="EMBL" id="QPIG01000001">
    <property type="protein sequence ID" value="RCU58261.1"/>
    <property type="molecule type" value="Genomic_DNA"/>
</dbReference>
<name>A0A368PAK6_9FLAO</name>
<dbReference type="AlphaFoldDB" id="A0A368PAK6"/>
<evidence type="ECO:0000256" key="3">
    <source>
        <dbReference type="ARBA" id="ARBA00038502"/>
    </source>
</evidence>
<evidence type="ECO:0000259" key="4">
    <source>
        <dbReference type="PROSITE" id="PS51186"/>
    </source>
</evidence>
<keyword evidence="2" id="KW-0012">Acyltransferase</keyword>
<dbReference type="Proteomes" id="UP000252249">
    <property type="component" value="Unassembled WGS sequence"/>
</dbReference>
<keyword evidence="6" id="KW-1185">Reference proteome</keyword>
<comment type="caution">
    <text evidence="5">The sequence shown here is derived from an EMBL/GenBank/DDBJ whole genome shotgun (WGS) entry which is preliminary data.</text>
</comment>
<dbReference type="InterPro" id="IPR000182">
    <property type="entry name" value="GNAT_dom"/>
</dbReference>
<evidence type="ECO:0000256" key="1">
    <source>
        <dbReference type="ARBA" id="ARBA00022679"/>
    </source>
</evidence>
<dbReference type="InterPro" id="IPR051531">
    <property type="entry name" value="N-acetyltransferase"/>
</dbReference>
<dbReference type="OrthoDB" id="883856at2"/>
<protein>
    <submittedName>
        <fullName evidence="5">N-acetyltransferase</fullName>
    </submittedName>
</protein>
<evidence type="ECO:0000313" key="5">
    <source>
        <dbReference type="EMBL" id="RCU58261.1"/>
    </source>
</evidence>